<gene>
    <name evidence="1" type="ORF">FBU59_002759</name>
</gene>
<dbReference type="EMBL" id="JANBPW010001588">
    <property type="protein sequence ID" value="KAJ1943920.1"/>
    <property type="molecule type" value="Genomic_DNA"/>
</dbReference>
<keyword evidence="2" id="KW-1185">Reference proteome</keyword>
<evidence type="ECO:0000313" key="2">
    <source>
        <dbReference type="Proteomes" id="UP001150603"/>
    </source>
</evidence>
<organism evidence="1 2">
    <name type="scientific">Linderina macrospora</name>
    <dbReference type="NCBI Taxonomy" id="4868"/>
    <lineage>
        <taxon>Eukaryota</taxon>
        <taxon>Fungi</taxon>
        <taxon>Fungi incertae sedis</taxon>
        <taxon>Zoopagomycota</taxon>
        <taxon>Kickxellomycotina</taxon>
        <taxon>Kickxellomycetes</taxon>
        <taxon>Kickxellales</taxon>
        <taxon>Kickxellaceae</taxon>
        <taxon>Linderina</taxon>
    </lineage>
</organism>
<feature type="non-terminal residue" evidence="1">
    <location>
        <position position="366"/>
    </location>
</feature>
<comment type="caution">
    <text evidence="1">The sequence shown here is derived from an EMBL/GenBank/DDBJ whole genome shotgun (WGS) entry which is preliminary data.</text>
</comment>
<proteinExistence type="predicted"/>
<dbReference type="Proteomes" id="UP001150603">
    <property type="component" value="Unassembled WGS sequence"/>
</dbReference>
<sequence>MARKSKRAGSTSTPKEQVEPAAPAQESVPVQQSSEGSDAGTTGQAAAEKSSVLTAAILKKLRNYRKKLQRAEQIEQKKESGGEINADQLQLIAKKEQYQLLVKELGELHQLSLEQDTEMNSRLEQAIQNVAGAASESIAETHHELTTGILADEALVHKQMLRLFSATSKLPKTGEQISDDSRAALQGFYRLVVLSDEKDAAFAEAGVGHVRALAKGTDSLVQELGGSITYSDVAKLIDQVLAAELVEKPAAEEVKGDADDEAGEKEKEVEEEEVVVVADEEEAKHAAATKTELTGFRVGVVTAKDDTEYDGVRMPKMPSVYVDSAVNGGADSDFVTKVMVPPGGLTFMTFVDMPEAPNSEQTETKD</sequence>
<name>A0ACC1JAF5_9FUNG</name>
<evidence type="ECO:0000313" key="1">
    <source>
        <dbReference type="EMBL" id="KAJ1943920.1"/>
    </source>
</evidence>
<reference evidence="1" key="1">
    <citation type="submission" date="2022-07" db="EMBL/GenBank/DDBJ databases">
        <title>Phylogenomic reconstructions and comparative analyses of Kickxellomycotina fungi.</title>
        <authorList>
            <person name="Reynolds N.K."/>
            <person name="Stajich J.E."/>
            <person name="Barry K."/>
            <person name="Grigoriev I.V."/>
            <person name="Crous P."/>
            <person name="Smith M.E."/>
        </authorList>
    </citation>
    <scope>NUCLEOTIDE SEQUENCE</scope>
    <source>
        <strain evidence="1">NRRL 5244</strain>
    </source>
</reference>
<protein>
    <submittedName>
        <fullName evidence="1">Uncharacterized protein</fullName>
    </submittedName>
</protein>
<accession>A0ACC1JAF5</accession>